<organism evidence="5">
    <name type="scientific">marine sediment metagenome</name>
    <dbReference type="NCBI Taxonomy" id="412755"/>
    <lineage>
        <taxon>unclassified sequences</taxon>
        <taxon>metagenomes</taxon>
        <taxon>ecological metagenomes</taxon>
    </lineage>
</organism>
<accession>X1F0U8</accession>
<dbReference type="InterPro" id="IPR050146">
    <property type="entry name" value="Type-I_3-dehydroquinase"/>
</dbReference>
<keyword evidence="4" id="KW-0704">Schiff base</keyword>
<dbReference type="CDD" id="cd00502">
    <property type="entry name" value="DHQase_I"/>
    <property type="match status" value="1"/>
</dbReference>
<dbReference type="Gene3D" id="3.20.20.70">
    <property type="entry name" value="Aldolase class I"/>
    <property type="match status" value="1"/>
</dbReference>
<dbReference type="EC" id="4.2.1.10" evidence="2"/>
<proteinExistence type="inferred from homology"/>
<dbReference type="PANTHER" id="PTHR43699:SF1">
    <property type="entry name" value="3-DEHYDROQUINATE DEHYDRATASE"/>
    <property type="match status" value="1"/>
</dbReference>
<evidence type="ECO:0000256" key="2">
    <source>
        <dbReference type="ARBA" id="ARBA00012060"/>
    </source>
</evidence>
<dbReference type="HAMAP" id="MF_00214">
    <property type="entry name" value="AroD"/>
    <property type="match status" value="1"/>
</dbReference>
<keyword evidence="3" id="KW-0456">Lyase</keyword>
<feature type="non-terminal residue" evidence="5">
    <location>
        <position position="1"/>
    </location>
</feature>
<dbReference type="PANTHER" id="PTHR43699">
    <property type="entry name" value="3-DEHYDROQUINATE DEHYDRATASE"/>
    <property type="match status" value="1"/>
</dbReference>
<dbReference type="InterPro" id="IPR001381">
    <property type="entry name" value="DHquinase_I"/>
</dbReference>
<gene>
    <name evidence="5" type="ORF">S03H2_13605</name>
</gene>
<dbReference type="InterPro" id="IPR013785">
    <property type="entry name" value="Aldolase_TIM"/>
</dbReference>
<comment type="catalytic activity">
    <reaction evidence="1">
        <text>3-dehydroquinate = 3-dehydroshikimate + H2O</text>
        <dbReference type="Rhea" id="RHEA:21096"/>
        <dbReference type="ChEBI" id="CHEBI:15377"/>
        <dbReference type="ChEBI" id="CHEBI:16630"/>
        <dbReference type="ChEBI" id="CHEBI:32364"/>
        <dbReference type="EC" id="4.2.1.10"/>
    </reaction>
</comment>
<evidence type="ECO:0000256" key="1">
    <source>
        <dbReference type="ARBA" id="ARBA00001864"/>
    </source>
</evidence>
<dbReference type="GO" id="GO:0046279">
    <property type="term" value="P:3,4-dihydroxybenzoate biosynthetic process"/>
    <property type="evidence" value="ECO:0007669"/>
    <property type="project" value="TreeGrafter"/>
</dbReference>
<dbReference type="SUPFAM" id="SSF51569">
    <property type="entry name" value="Aldolase"/>
    <property type="match status" value="1"/>
</dbReference>
<sequence length="187" mass="21048">IDLIGDGWIELVRHLNKPWIACNRSPDEGGNWCGGEEKRIEQLLKAVELRADIIDIELEMKNLAEMVSLIKERAKCLLSLHEFKKTPPLNKMREIIQREIDAGADICKLVTTAQRLEDNQAVLQLIADFPQTRVVTMAMGPLGLASRLLCPLVGGDFTYASIEQGKESAPGQLTVRELRKLYDRVQE</sequence>
<evidence type="ECO:0000313" key="5">
    <source>
        <dbReference type="EMBL" id="GAH38522.1"/>
    </source>
</evidence>
<comment type="caution">
    <text evidence="5">The sequence shown here is derived from an EMBL/GenBank/DDBJ whole genome shotgun (WGS) entry which is preliminary data.</text>
</comment>
<dbReference type="GO" id="GO:0003855">
    <property type="term" value="F:3-dehydroquinate dehydratase activity"/>
    <property type="evidence" value="ECO:0007669"/>
    <property type="project" value="UniProtKB-EC"/>
</dbReference>
<dbReference type="AlphaFoldDB" id="X1F0U8"/>
<evidence type="ECO:0000256" key="4">
    <source>
        <dbReference type="ARBA" id="ARBA00023270"/>
    </source>
</evidence>
<dbReference type="EMBL" id="BARU01006904">
    <property type="protein sequence ID" value="GAH38522.1"/>
    <property type="molecule type" value="Genomic_DNA"/>
</dbReference>
<name>X1F0U8_9ZZZZ</name>
<evidence type="ECO:0000256" key="3">
    <source>
        <dbReference type="ARBA" id="ARBA00023239"/>
    </source>
</evidence>
<reference evidence="5" key="1">
    <citation type="journal article" date="2014" name="Front. Microbiol.">
        <title>High frequency of phylogenetically diverse reductive dehalogenase-homologous genes in deep subseafloor sedimentary metagenomes.</title>
        <authorList>
            <person name="Kawai M."/>
            <person name="Futagami T."/>
            <person name="Toyoda A."/>
            <person name="Takaki Y."/>
            <person name="Nishi S."/>
            <person name="Hori S."/>
            <person name="Arai W."/>
            <person name="Tsubouchi T."/>
            <person name="Morono Y."/>
            <person name="Uchiyama I."/>
            <person name="Ito T."/>
            <person name="Fujiyama A."/>
            <person name="Inagaki F."/>
            <person name="Takami H."/>
        </authorList>
    </citation>
    <scope>NUCLEOTIDE SEQUENCE</scope>
    <source>
        <strain evidence="5">Expedition CK06-06</strain>
    </source>
</reference>
<dbReference type="Pfam" id="PF01487">
    <property type="entry name" value="DHquinase_I"/>
    <property type="match status" value="1"/>
</dbReference>
<protein>
    <recommendedName>
        <fullName evidence="2">3-dehydroquinate dehydratase</fullName>
        <ecNumber evidence="2">4.2.1.10</ecNumber>
    </recommendedName>
</protein>